<organism evidence="5 6">
    <name type="scientific">Meloidogyne incognita</name>
    <name type="common">Southern root-knot nematode worm</name>
    <name type="synonym">Oxyuris incognita</name>
    <dbReference type="NCBI Taxonomy" id="6306"/>
    <lineage>
        <taxon>Eukaryota</taxon>
        <taxon>Metazoa</taxon>
        <taxon>Ecdysozoa</taxon>
        <taxon>Nematoda</taxon>
        <taxon>Chromadorea</taxon>
        <taxon>Rhabditida</taxon>
        <taxon>Tylenchina</taxon>
        <taxon>Tylenchomorpha</taxon>
        <taxon>Tylenchoidea</taxon>
        <taxon>Meloidogynidae</taxon>
        <taxon>Meloidogyninae</taxon>
        <taxon>Meloidogyne</taxon>
        <taxon>Meloidogyne incognita group</taxon>
    </lineage>
</organism>
<evidence type="ECO:0000256" key="1">
    <source>
        <dbReference type="ARBA" id="ARBA00004123"/>
    </source>
</evidence>
<dbReference type="GO" id="GO:0004402">
    <property type="term" value="F:histone acetyltransferase activity"/>
    <property type="evidence" value="ECO:0007669"/>
    <property type="project" value="InterPro"/>
</dbReference>
<evidence type="ECO:0000313" key="6">
    <source>
        <dbReference type="WBParaSite" id="Minc3s01020g19919"/>
    </source>
</evidence>
<evidence type="ECO:0000256" key="2">
    <source>
        <dbReference type="ARBA" id="ARBA00023242"/>
    </source>
</evidence>
<accession>A0A914M5E8</accession>
<proteinExistence type="predicted"/>
<feature type="region of interest" description="Disordered" evidence="3">
    <location>
        <begin position="1"/>
        <end position="24"/>
    </location>
</feature>
<keyword evidence="5" id="KW-1185">Reference proteome</keyword>
<reference evidence="6" key="1">
    <citation type="submission" date="2022-11" db="UniProtKB">
        <authorList>
            <consortium name="WormBaseParasite"/>
        </authorList>
    </citation>
    <scope>IDENTIFICATION</scope>
</reference>
<dbReference type="AlphaFoldDB" id="A0A914M5E8"/>
<dbReference type="PANTHER" id="PTHR13900">
    <property type="entry name" value="TRANSCRIPTION INITIATION FACTOR TFIID"/>
    <property type="match status" value="1"/>
</dbReference>
<dbReference type="InterPro" id="IPR040240">
    <property type="entry name" value="TAF1"/>
</dbReference>
<dbReference type="GO" id="GO:0017025">
    <property type="term" value="F:TBP-class protein binding"/>
    <property type="evidence" value="ECO:0007669"/>
    <property type="project" value="InterPro"/>
</dbReference>
<name>A0A914M5E8_MELIC</name>
<comment type="subcellular location">
    <subcellularLocation>
        <location evidence="1">Nucleus</location>
    </subcellularLocation>
</comment>
<feature type="domain" description="Transcription initiation factor TFIID subunit 1 histone acetyltransferase" evidence="4">
    <location>
        <begin position="441"/>
        <end position="843"/>
    </location>
</feature>
<protein>
    <submittedName>
        <fullName evidence="6">Transcription initiation factor TFIID subunit 1 histone acetyltransferase domain-containing protein</fullName>
    </submittedName>
</protein>
<dbReference type="PANTHER" id="PTHR13900:SF0">
    <property type="entry name" value="TRANSCRIPTION INITIATION FACTOR TFIID SUBUNIT 1"/>
    <property type="match status" value="1"/>
</dbReference>
<dbReference type="WBParaSite" id="Minc3s01020g19919">
    <property type="protein sequence ID" value="Minc3s01020g19919"/>
    <property type="gene ID" value="Minc3s01020g19919"/>
</dbReference>
<dbReference type="Pfam" id="PF12157">
    <property type="entry name" value="DUF3591"/>
    <property type="match status" value="1"/>
</dbReference>
<dbReference type="InterPro" id="IPR022591">
    <property type="entry name" value="TAF1_HAT_dom"/>
</dbReference>
<keyword evidence="2" id="KW-0539">Nucleus</keyword>
<evidence type="ECO:0000256" key="3">
    <source>
        <dbReference type="SAM" id="MobiDB-lite"/>
    </source>
</evidence>
<dbReference type="GO" id="GO:0051123">
    <property type="term" value="P:RNA polymerase II preinitiation complex assembly"/>
    <property type="evidence" value="ECO:0007669"/>
    <property type="project" value="TreeGrafter"/>
</dbReference>
<dbReference type="GO" id="GO:0016251">
    <property type="term" value="F:RNA polymerase II general transcription initiation factor activity"/>
    <property type="evidence" value="ECO:0007669"/>
    <property type="project" value="InterPro"/>
</dbReference>
<dbReference type="GO" id="GO:0005669">
    <property type="term" value="C:transcription factor TFIID complex"/>
    <property type="evidence" value="ECO:0007669"/>
    <property type="project" value="InterPro"/>
</dbReference>
<evidence type="ECO:0000313" key="5">
    <source>
        <dbReference type="Proteomes" id="UP000887563"/>
    </source>
</evidence>
<sequence>MSEESTFVHPGSIPNLVANNSKNAEKQPIKIPSEFIPPSQRADAPLAAIIPPELDDIDPSLLFSDFDQNGILRFSRLFSNTKPSLKEQIWWTSRTFKKKGTTTTKLSTEQEELAAISNLKMSTEGKENREKEEVVVEEEPNNQKIFKTGWDFKFGDLHKKDCLTDEYELLCAENLEELLTKNKQSQQINEEDEESAPPWRFGPAQIWYDRLGVPSNPSNFDYGMKKGKMFTPMSEPETPIKDDKTFLPVNLIHWEDDIIFDGEQEKEKLIKELSSSRLPRCGWIPTSHTRTYKAFMTAWKNKSFIEYLENPTKATSQLQSRTFSNLTTDVRHPIFPFENYELCNSNWEDDIIWDSSNMPKIPKPKVLSLDYEDDPKMFEMPEDAVQDEGSDGLGSKSYSKVGGGGIKKSKLILAQVFKRQRQEEEEQIETQIAQIADKDPFNLSNDDYYMPKNTAEKTSRSLATNSGIQHSLPAQQIHPIFFPFLTSNTRNFHRPKLEVEVGWCKRGGVPIFSLTRHIRMSSQRREFGEGGGFDIFLMREVHDLSGKDGTLLLMEYSEQFPPLLSQPGMASKIRNYYKRKPTKEQETTEYEFGETSFSHTFPFLGKLTSTTTDPSLQVLENNMYRSAIFKHKIPLTDFLLVRTRFGFFLRHFPNLFVVGQEMPLIEVPSPNSKRAKDFGKDFMMSCIYRLFWENDKKPRRVRMDELRRIFPNQDAIIRKNLKPIAEFKRVGVGLEFWVLKDNFRLPSLEEVANMLTPEMYCAQLSMMAAEQRLRDAGYGEKYLHVAENADDSDDQQNIGEEEIKCAPWNTTRAYIAVMKGKGYLDQTGIADPTGCGLGFSFLR</sequence>
<dbReference type="Proteomes" id="UP000887563">
    <property type="component" value="Unplaced"/>
</dbReference>
<evidence type="ECO:0000259" key="4">
    <source>
        <dbReference type="Pfam" id="PF12157"/>
    </source>
</evidence>